<feature type="chain" id="PRO_5008590546" description="TonB C-terminal domain-containing protein" evidence="1">
    <location>
        <begin position="23"/>
        <end position="138"/>
    </location>
</feature>
<dbReference type="Gene3D" id="3.30.1150.10">
    <property type="match status" value="1"/>
</dbReference>
<proteinExistence type="predicted"/>
<evidence type="ECO:0000259" key="2">
    <source>
        <dbReference type="Pfam" id="PF03544"/>
    </source>
</evidence>
<dbReference type="EMBL" id="LXSQ01000024">
    <property type="protein sequence ID" value="OAM38174.1"/>
    <property type="molecule type" value="Genomic_DNA"/>
</dbReference>
<sequence length="138" mass="14950">MNRKPLAALACAALLLAGCAVARPNEQNPITPHFVQPPYPTELEEEAIGGQVIARLDIDARGRVRAMHVLSATHPLFVRSVESVIYQFRYIPATRNGRPVAASTIQTFRFIPEKAADLSITPVNAEQPATPSPSSPAR</sequence>
<dbReference type="AlphaFoldDB" id="A0A1B6VWA4"/>
<comment type="caution">
    <text evidence="3">The sequence shown here is derived from an EMBL/GenBank/DDBJ whole genome shotgun (WGS) entry which is preliminary data.</text>
</comment>
<dbReference type="GO" id="GO:0055085">
    <property type="term" value="P:transmembrane transport"/>
    <property type="evidence" value="ECO:0007669"/>
    <property type="project" value="InterPro"/>
</dbReference>
<dbReference type="Pfam" id="PF03544">
    <property type="entry name" value="TonB_C"/>
    <property type="match status" value="1"/>
</dbReference>
<keyword evidence="1" id="KW-0732">Signal</keyword>
<feature type="signal peptide" evidence="1">
    <location>
        <begin position="1"/>
        <end position="22"/>
    </location>
</feature>
<dbReference type="RefSeq" id="WP_064090518.1">
    <property type="nucleotide sequence ID" value="NZ_LXSQ01000024.1"/>
</dbReference>
<dbReference type="SUPFAM" id="SSF74653">
    <property type="entry name" value="TolA/TonB C-terminal domain"/>
    <property type="match status" value="1"/>
</dbReference>
<gene>
    <name evidence="3" type="ORF">A7Q00_10620</name>
</gene>
<keyword evidence="4" id="KW-1185">Reference proteome</keyword>
<accession>A0A1B6VWA4</accession>
<dbReference type="Proteomes" id="UP000077726">
    <property type="component" value="Unassembled WGS sequence"/>
</dbReference>
<reference evidence="4" key="1">
    <citation type="submission" date="2016-05" db="EMBL/GenBank/DDBJ databases">
        <title>Draft genome of Corynebacterium afermentans subsp. afermentans LCDC 88199T.</title>
        <authorList>
            <person name="Bernier A.-M."/>
            <person name="Bernard K."/>
        </authorList>
    </citation>
    <scope>NUCLEOTIDE SEQUENCE [LARGE SCALE GENOMIC DNA]</scope>
    <source>
        <strain evidence="4">NML130454</strain>
    </source>
</reference>
<protein>
    <recommendedName>
        <fullName evidence="2">TonB C-terminal domain-containing protein</fullName>
    </recommendedName>
</protein>
<name>A0A1B6VWA4_9NEIS</name>
<evidence type="ECO:0000313" key="4">
    <source>
        <dbReference type="Proteomes" id="UP000077726"/>
    </source>
</evidence>
<feature type="domain" description="TonB C-terminal" evidence="2">
    <location>
        <begin position="36"/>
        <end position="111"/>
    </location>
</feature>
<dbReference type="OrthoDB" id="9792439at2"/>
<organism evidence="3 4">
    <name type="scientific">Eikenella halliae</name>
    <dbReference type="NCBI Taxonomy" id="1795832"/>
    <lineage>
        <taxon>Bacteria</taxon>
        <taxon>Pseudomonadati</taxon>
        <taxon>Pseudomonadota</taxon>
        <taxon>Betaproteobacteria</taxon>
        <taxon>Neisseriales</taxon>
        <taxon>Neisseriaceae</taxon>
        <taxon>Eikenella</taxon>
    </lineage>
</organism>
<dbReference type="PROSITE" id="PS51257">
    <property type="entry name" value="PROKAR_LIPOPROTEIN"/>
    <property type="match status" value="1"/>
</dbReference>
<evidence type="ECO:0000256" key="1">
    <source>
        <dbReference type="SAM" id="SignalP"/>
    </source>
</evidence>
<evidence type="ECO:0000313" key="3">
    <source>
        <dbReference type="EMBL" id="OAM38174.1"/>
    </source>
</evidence>
<dbReference type="InterPro" id="IPR037682">
    <property type="entry name" value="TonB_C"/>
</dbReference>
<dbReference type="STRING" id="1795832.A7Q00_10620"/>